<evidence type="ECO:0000313" key="2">
    <source>
        <dbReference type="EMBL" id="CAK0849583.1"/>
    </source>
</evidence>
<dbReference type="Proteomes" id="UP001189429">
    <property type="component" value="Unassembled WGS sequence"/>
</dbReference>
<evidence type="ECO:0008006" key="4">
    <source>
        <dbReference type="Google" id="ProtNLM"/>
    </source>
</evidence>
<keyword evidence="3" id="KW-1185">Reference proteome</keyword>
<dbReference type="EMBL" id="CAUYUJ010015073">
    <property type="protein sequence ID" value="CAK0849583.1"/>
    <property type="molecule type" value="Genomic_DNA"/>
</dbReference>
<feature type="compositionally biased region" description="Low complexity" evidence="1">
    <location>
        <begin position="249"/>
        <end position="259"/>
    </location>
</feature>
<accession>A0ABN9TTR7</accession>
<reference evidence="2" key="1">
    <citation type="submission" date="2023-10" db="EMBL/GenBank/DDBJ databases">
        <authorList>
            <person name="Chen Y."/>
            <person name="Shah S."/>
            <person name="Dougan E. K."/>
            <person name="Thang M."/>
            <person name="Chan C."/>
        </authorList>
    </citation>
    <scope>NUCLEOTIDE SEQUENCE [LARGE SCALE GENOMIC DNA]</scope>
</reference>
<feature type="compositionally biased region" description="Low complexity" evidence="1">
    <location>
        <begin position="267"/>
        <end position="278"/>
    </location>
</feature>
<name>A0ABN9TTR7_9DINO</name>
<organism evidence="2 3">
    <name type="scientific">Prorocentrum cordatum</name>
    <dbReference type="NCBI Taxonomy" id="2364126"/>
    <lineage>
        <taxon>Eukaryota</taxon>
        <taxon>Sar</taxon>
        <taxon>Alveolata</taxon>
        <taxon>Dinophyceae</taxon>
        <taxon>Prorocentrales</taxon>
        <taxon>Prorocentraceae</taxon>
        <taxon>Prorocentrum</taxon>
    </lineage>
</organism>
<protein>
    <recommendedName>
        <fullName evidence="4">MPN domain-containing protein</fullName>
    </recommendedName>
</protein>
<feature type="non-terminal residue" evidence="2">
    <location>
        <position position="278"/>
    </location>
</feature>
<comment type="caution">
    <text evidence="2">The sequence shown here is derived from an EMBL/GenBank/DDBJ whole genome shotgun (WGS) entry which is preliminary data.</text>
</comment>
<evidence type="ECO:0000313" key="3">
    <source>
        <dbReference type="Proteomes" id="UP001189429"/>
    </source>
</evidence>
<gene>
    <name evidence="2" type="ORF">PCOR1329_LOCUS42244</name>
</gene>
<evidence type="ECO:0000256" key="1">
    <source>
        <dbReference type="SAM" id="MobiDB-lite"/>
    </source>
</evidence>
<feature type="compositionally biased region" description="Basic residues" evidence="1">
    <location>
        <begin position="237"/>
        <end position="248"/>
    </location>
</feature>
<sequence>MAAAGHAVEITSKAMSAVLHTAAAARLDMEGLLFGHVGEGCVVVQSFQLTGPRWSACDAAGKVTAAARELVSKQQEHQADLAVLGWCSIRRCGQASSSPEDRSLRPTLRERCSQRGLQRHFRSGPPGSSAAVGGPPPWIALVLLQGPQAPHASECAPALRLDTFCARGPALEPVDLRIRSVGSTGGLGGGDRQTQPPPLLGPMRQAAEAQLLTPMNGVAALVEHFAKQAPGALRRRLSAAGRRGRRTARGAARGLSCGTRTRRAPRRGAPAARRTSRR</sequence>
<feature type="region of interest" description="Disordered" evidence="1">
    <location>
        <begin position="237"/>
        <end position="278"/>
    </location>
</feature>
<proteinExistence type="predicted"/>